<proteinExistence type="predicted"/>
<comment type="caution">
    <text evidence="1">The sequence shown here is derived from an EMBL/GenBank/DDBJ whole genome shotgun (WGS) entry which is preliminary data.</text>
</comment>
<dbReference type="PANTHER" id="PTHR35046">
    <property type="entry name" value="ZINC KNUCKLE (CCHC-TYPE) FAMILY PROTEIN"/>
    <property type="match status" value="1"/>
</dbReference>
<evidence type="ECO:0000313" key="1">
    <source>
        <dbReference type="EMBL" id="GFZ11524.1"/>
    </source>
</evidence>
<dbReference type="AlphaFoldDB" id="A0A7J0GLG4"/>
<dbReference type="EMBL" id="BJWL01000022">
    <property type="protein sequence ID" value="GFZ11524.1"/>
    <property type="molecule type" value="Genomic_DNA"/>
</dbReference>
<name>A0A7J0GLG4_9ERIC</name>
<accession>A0A7J0GLG4</accession>
<organism evidence="1 2">
    <name type="scientific">Actinidia rufa</name>
    <dbReference type="NCBI Taxonomy" id="165716"/>
    <lineage>
        <taxon>Eukaryota</taxon>
        <taxon>Viridiplantae</taxon>
        <taxon>Streptophyta</taxon>
        <taxon>Embryophyta</taxon>
        <taxon>Tracheophyta</taxon>
        <taxon>Spermatophyta</taxon>
        <taxon>Magnoliopsida</taxon>
        <taxon>eudicotyledons</taxon>
        <taxon>Gunneridae</taxon>
        <taxon>Pentapetalae</taxon>
        <taxon>asterids</taxon>
        <taxon>Ericales</taxon>
        <taxon>Actinidiaceae</taxon>
        <taxon>Actinidia</taxon>
    </lineage>
</organism>
<dbReference type="Proteomes" id="UP000585474">
    <property type="component" value="Unassembled WGS sequence"/>
</dbReference>
<reference evidence="1 2" key="1">
    <citation type="submission" date="2019-07" db="EMBL/GenBank/DDBJ databases">
        <title>De Novo Assembly of kiwifruit Actinidia rufa.</title>
        <authorList>
            <person name="Sugita-Konishi S."/>
            <person name="Sato K."/>
            <person name="Mori E."/>
            <person name="Abe Y."/>
            <person name="Kisaki G."/>
            <person name="Hamano K."/>
            <person name="Suezawa K."/>
            <person name="Otani M."/>
            <person name="Fukuda T."/>
            <person name="Manabe T."/>
            <person name="Gomi K."/>
            <person name="Tabuchi M."/>
            <person name="Akimitsu K."/>
            <person name="Kataoka I."/>
        </authorList>
    </citation>
    <scope>NUCLEOTIDE SEQUENCE [LARGE SCALE GENOMIC DNA]</scope>
    <source>
        <strain evidence="2">cv. Fuchu</strain>
    </source>
</reference>
<keyword evidence="2" id="KW-1185">Reference proteome</keyword>
<gene>
    <name evidence="1" type="ORF">Acr_22g0009220</name>
</gene>
<dbReference type="PANTHER" id="PTHR35046:SF18">
    <property type="entry name" value="RNA-DIRECTED DNA POLYMERASE"/>
    <property type="match status" value="1"/>
</dbReference>
<sequence>MLGYATIYSCLSAPLAVRCHFMIDSGSCENVLAEELVQKLRLKKGNEVKVTKHSLVAFSVGSKYKDQVSNMYFLMCGATKMTLLPSKEIVPKPKAGEGTNLLSRAQFEEEVIETKMFYVLIAKEGTEAEQQGVPERIRPILQEFVDLFPEELPKGLPPLRDIQQHLGQTGPTGLTIE</sequence>
<dbReference type="OrthoDB" id="1934635at2759"/>
<protein>
    <submittedName>
        <fullName evidence="1">Uncharacterized protein</fullName>
    </submittedName>
</protein>
<evidence type="ECO:0000313" key="2">
    <source>
        <dbReference type="Proteomes" id="UP000585474"/>
    </source>
</evidence>